<sequence>MPPSIDHPHQRYSVSGYQEDPDAPEDAEVVAWSCDLLRFGQSFGLVGNRGLGGANDYSFTDAGRGEEFCAAARALHPGAAHPEDVLVDELVTIRQMDSLDRIAYCLEGDRFEELGEHRLAEPGLTLGQVRRWLAEDFADRRPRVWDRARSAMVPVLPEG</sequence>
<comment type="caution">
    <text evidence="2">The sequence shown here is derived from an EMBL/GenBank/DDBJ whole genome shotgun (WGS) entry which is preliminary data.</text>
</comment>
<accession>A0A7W4XVE2</accession>
<name>A0A7W4XVE2_KINRA</name>
<dbReference type="EMBL" id="JACHVY010000001">
    <property type="protein sequence ID" value="MBB2899733.1"/>
    <property type="molecule type" value="Genomic_DNA"/>
</dbReference>
<evidence type="ECO:0000313" key="2">
    <source>
        <dbReference type="EMBL" id="MBB2899733.1"/>
    </source>
</evidence>
<dbReference type="RefSeq" id="WP_011981802.1">
    <property type="nucleotide sequence ID" value="NZ_JACHVY010000001.1"/>
</dbReference>
<reference evidence="2 3" key="1">
    <citation type="submission" date="2020-08" db="EMBL/GenBank/DDBJ databases">
        <title>The Agave Microbiome: Exploring the role of microbial communities in plant adaptations to desert environments.</title>
        <authorList>
            <person name="Partida-Martinez L.P."/>
        </authorList>
    </citation>
    <scope>NUCLEOTIDE SEQUENCE [LARGE SCALE GENOMIC DNA]</scope>
    <source>
        <strain evidence="2 3">AS2.23</strain>
    </source>
</reference>
<organism evidence="2 3">
    <name type="scientific">Kineococcus radiotolerans</name>
    <dbReference type="NCBI Taxonomy" id="131568"/>
    <lineage>
        <taxon>Bacteria</taxon>
        <taxon>Bacillati</taxon>
        <taxon>Actinomycetota</taxon>
        <taxon>Actinomycetes</taxon>
        <taxon>Kineosporiales</taxon>
        <taxon>Kineosporiaceae</taxon>
        <taxon>Kineococcus</taxon>
    </lineage>
</organism>
<dbReference type="AlphaFoldDB" id="A0A7W4XVE2"/>
<evidence type="ECO:0000256" key="1">
    <source>
        <dbReference type="SAM" id="MobiDB-lite"/>
    </source>
</evidence>
<evidence type="ECO:0000313" key="3">
    <source>
        <dbReference type="Proteomes" id="UP000533269"/>
    </source>
</evidence>
<feature type="region of interest" description="Disordered" evidence="1">
    <location>
        <begin position="1"/>
        <end position="22"/>
    </location>
</feature>
<dbReference type="Proteomes" id="UP000533269">
    <property type="component" value="Unassembled WGS sequence"/>
</dbReference>
<reference evidence="2 3" key="2">
    <citation type="submission" date="2020-08" db="EMBL/GenBank/DDBJ databases">
        <authorList>
            <person name="Partida-Martinez L."/>
            <person name="Huntemann M."/>
            <person name="Clum A."/>
            <person name="Wang J."/>
            <person name="Palaniappan K."/>
            <person name="Ritter S."/>
            <person name="Chen I.-M."/>
            <person name="Stamatis D."/>
            <person name="Reddy T."/>
            <person name="O'Malley R."/>
            <person name="Daum C."/>
            <person name="Shapiro N."/>
            <person name="Ivanova N."/>
            <person name="Kyrpides N."/>
            <person name="Woyke T."/>
        </authorList>
    </citation>
    <scope>NUCLEOTIDE SEQUENCE [LARGE SCALE GENOMIC DNA]</scope>
    <source>
        <strain evidence="2 3">AS2.23</strain>
    </source>
</reference>
<gene>
    <name evidence="2" type="ORF">FHR75_000521</name>
</gene>
<proteinExistence type="predicted"/>
<protein>
    <submittedName>
        <fullName evidence="2">Uncharacterized protein</fullName>
    </submittedName>
</protein>